<evidence type="ECO:0000256" key="1">
    <source>
        <dbReference type="ARBA" id="ARBA00004141"/>
    </source>
</evidence>
<feature type="repeat" description="Solcar" evidence="8">
    <location>
        <begin position="102"/>
        <end position="191"/>
    </location>
</feature>
<dbReference type="SUPFAM" id="SSF103506">
    <property type="entry name" value="Mitochondrial carrier"/>
    <property type="match status" value="1"/>
</dbReference>
<dbReference type="PROSITE" id="PS50920">
    <property type="entry name" value="SOLCAR"/>
    <property type="match status" value="3"/>
</dbReference>
<organism evidence="11 12">
    <name type="scientific">Meloidogyne enterolobii</name>
    <name type="common">Root-knot nematode worm</name>
    <name type="synonym">Meloidogyne mayaguensis</name>
    <dbReference type="NCBI Taxonomy" id="390850"/>
    <lineage>
        <taxon>Eukaryota</taxon>
        <taxon>Metazoa</taxon>
        <taxon>Ecdysozoa</taxon>
        <taxon>Nematoda</taxon>
        <taxon>Chromadorea</taxon>
        <taxon>Rhabditida</taxon>
        <taxon>Tylenchina</taxon>
        <taxon>Tylenchomorpha</taxon>
        <taxon>Tylenchoidea</taxon>
        <taxon>Meloidogynidae</taxon>
        <taxon>Meloidogyninae</taxon>
        <taxon>Meloidogyne</taxon>
    </lineage>
</organism>
<evidence type="ECO:0000256" key="8">
    <source>
        <dbReference type="PROSITE-ProRule" id="PRU00282"/>
    </source>
</evidence>
<comment type="similarity">
    <text evidence="2 9">Belongs to the mitochondrial carrier (TC 2.A.29) family.</text>
</comment>
<dbReference type="GO" id="GO:0016020">
    <property type="term" value="C:membrane"/>
    <property type="evidence" value="ECO:0007669"/>
    <property type="project" value="UniProtKB-SubCell"/>
</dbReference>
<dbReference type="PANTHER" id="PTHR45683">
    <property type="entry name" value="MITOCHONDRIAL NICOTINAMIDE ADENINE DINUCLEOTIDE TRANSPORTER 1-RELATED-RELATED"/>
    <property type="match status" value="1"/>
</dbReference>
<evidence type="ECO:0000256" key="5">
    <source>
        <dbReference type="ARBA" id="ARBA00022737"/>
    </source>
</evidence>
<dbReference type="GO" id="GO:0055085">
    <property type="term" value="P:transmembrane transport"/>
    <property type="evidence" value="ECO:0007669"/>
    <property type="project" value="InterPro"/>
</dbReference>
<keyword evidence="6 10" id="KW-1133">Transmembrane helix</keyword>
<feature type="repeat" description="Solcar" evidence="8">
    <location>
        <begin position="6"/>
        <end position="95"/>
    </location>
</feature>
<comment type="caution">
    <text evidence="11">The sequence shown here is derived from an EMBL/GenBank/DDBJ whole genome shotgun (WGS) entry which is preliminary data.</text>
</comment>
<dbReference type="EMBL" id="CAJEWN010000455">
    <property type="protein sequence ID" value="CAD2183075.1"/>
    <property type="molecule type" value="Genomic_DNA"/>
</dbReference>
<evidence type="ECO:0000313" key="12">
    <source>
        <dbReference type="Proteomes" id="UP000580250"/>
    </source>
</evidence>
<comment type="subcellular location">
    <subcellularLocation>
        <location evidence="1">Membrane</location>
        <topology evidence="1">Multi-pass membrane protein</topology>
    </subcellularLocation>
</comment>
<dbReference type="OrthoDB" id="428293at2759"/>
<evidence type="ECO:0000256" key="9">
    <source>
        <dbReference type="RuleBase" id="RU000488"/>
    </source>
</evidence>
<dbReference type="Proteomes" id="UP000580250">
    <property type="component" value="Unassembled WGS sequence"/>
</dbReference>
<evidence type="ECO:0000313" key="11">
    <source>
        <dbReference type="EMBL" id="CAD2183075.1"/>
    </source>
</evidence>
<dbReference type="GO" id="GO:0006862">
    <property type="term" value="P:nucleotide transport"/>
    <property type="evidence" value="ECO:0007669"/>
    <property type="project" value="InterPro"/>
</dbReference>
<keyword evidence="7 8" id="KW-0472">Membrane</keyword>
<feature type="repeat" description="Solcar" evidence="8">
    <location>
        <begin position="204"/>
        <end position="288"/>
    </location>
</feature>
<evidence type="ECO:0000256" key="7">
    <source>
        <dbReference type="ARBA" id="ARBA00023136"/>
    </source>
</evidence>
<proteinExistence type="inferred from homology"/>
<keyword evidence="5" id="KW-0677">Repeat</keyword>
<reference evidence="11 12" key="1">
    <citation type="submission" date="2020-08" db="EMBL/GenBank/DDBJ databases">
        <authorList>
            <person name="Koutsovoulos G."/>
            <person name="Danchin GJ E."/>
        </authorList>
    </citation>
    <scope>NUCLEOTIDE SEQUENCE [LARGE SCALE GENOMIC DNA]</scope>
</reference>
<dbReference type="Gene3D" id="1.50.40.10">
    <property type="entry name" value="Mitochondrial carrier domain"/>
    <property type="match status" value="1"/>
</dbReference>
<evidence type="ECO:0000256" key="10">
    <source>
        <dbReference type="SAM" id="Phobius"/>
    </source>
</evidence>
<protein>
    <submittedName>
        <fullName evidence="11">Uncharacterized protein</fullName>
    </submittedName>
</protein>
<dbReference type="InterPro" id="IPR044712">
    <property type="entry name" value="SLC25A32-like"/>
</dbReference>
<feature type="transmembrane region" description="Helical" evidence="10">
    <location>
        <begin position="66"/>
        <end position="88"/>
    </location>
</feature>
<evidence type="ECO:0000256" key="4">
    <source>
        <dbReference type="ARBA" id="ARBA00022692"/>
    </source>
</evidence>
<name>A0A6V7W7B2_MELEN</name>
<dbReference type="InterPro" id="IPR023395">
    <property type="entry name" value="MCP_dom_sf"/>
</dbReference>
<keyword evidence="4 8" id="KW-0812">Transmembrane</keyword>
<feature type="transmembrane region" description="Helical" evidence="10">
    <location>
        <begin position="108"/>
        <end position="128"/>
    </location>
</feature>
<accession>A0A6V7W7B2</accession>
<sequence length="295" mass="33567">MYMNLLIGYEHFIGGIAGGFVSTATCHPFDLLKIRYSANEGNQLRPKYSSYLDAIRKIYSANGVKGLYRGITPAVVAAPLSWGLYFHFYNRIRSFTNTSPKYPFFDNLLAGSITGGIILSLTNPFWVCKTRMCLQYEHLVDEKQFSGLVGCLKNIWKTEGLRGFYKGYIPGLIGTTNGAVQFAIYNRLKDYRCHSLGLAQDSQLKPLDYLLFSTLSKCSSTIITFPYQVLRTRLQDHHVKYTGTIDCFSRTLKVEGIFGFYKGCLAATIKQLPYSVITYIVYEQTRYYIERLSKT</sequence>
<dbReference type="InterPro" id="IPR018108">
    <property type="entry name" value="MCP_transmembrane"/>
</dbReference>
<keyword evidence="3 9" id="KW-0813">Transport</keyword>
<dbReference type="Pfam" id="PF00153">
    <property type="entry name" value="Mito_carr"/>
    <property type="match status" value="3"/>
</dbReference>
<evidence type="ECO:0000256" key="6">
    <source>
        <dbReference type="ARBA" id="ARBA00022989"/>
    </source>
</evidence>
<evidence type="ECO:0000256" key="2">
    <source>
        <dbReference type="ARBA" id="ARBA00006375"/>
    </source>
</evidence>
<dbReference type="AlphaFoldDB" id="A0A6V7W7B2"/>
<gene>
    <name evidence="11" type="ORF">MENT_LOCUS35338</name>
</gene>
<evidence type="ECO:0000256" key="3">
    <source>
        <dbReference type="ARBA" id="ARBA00022448"/>
    </source>
</evidence>